<dbReference type="Proteomes" id="UP000308600">
    <property type="component" value="Unassembled WGS sequence"/>
</dbReference>
<evidence type="ECO:0000313" key="2">
    <source>
        <dbReference type="Proteomes" id="UP000308600"/>
    </source>
</evidence>
<evidence type="ECO:0000313" key="1">
    <source>
        <dbReference type="EMBL" id="TFK67117.1"/>
    </source>
</evidence>
<reference evidence="1 2" key="1">
    <citation type="journal article" date="2019" name="Nat. Ecol. Evol.">
        <title>Megaphylogeny resolves global patterns of mushroom evolution.</title>
        <authorList>
            <person name="Varga T."/>
            <person name="Krizsan K."/>
            <person name="Foldi C."/>
            <person name="Dima B."/>
            <person name="Sanchez-Garcia M."/>
            <person name="Sanchez-Ramirez S."/>
            <person name="Szollosi G.J."/>
            <person name="Szarkandi J.G."/>
            <person name="Papp V."/>
            <person name="Albert L."/>
            <person name="Andreopoulos W."/>
            <person name="Angelini C."/>
            <person name="Antonin V."/>
            <person name="Barry K.W."/>
            <person name="Bougher N.L."/>
            <person name="Buchanan P."/>
            <person name="Buyck B."/>
            <person name="Bense V."/>
            <person name="Catcheside P."/>
            <person name="Chovatia M."/>
            <person name="Cooper J."/>
            <person name="Damon W."/>
            <person name="Desjardin D."/>
            <person name="Finy P."/>
            <person name="Geml J."/>
            <person name="Haridas S."/>
            <person name="Hughes K."/>
            <person name="Justo A."/>
            <person name="Karasinski D."/>
            <person name="Kautmanova I."/>
            <person name="Kiss B."/>
            <person name="Kocsube S."/>
            <person name="Kotiranta H."/>
            <person name="LaButti K.M."/>
            <person name="Lechner B.E."/>
            <person name="Liimatainen K."/>
            <person name="Lipzen A."/>
            <person name="Lukacs Z."/>
            <person name="Mihaltcheva S."/>
            <person name="Morgado L.N."/>
            <person name="Niskanen T."/>
            <person name="Noordeloos M.E."/>
            <person name="Ohm R.A."/>
            <person name="Ortiz-Santana B."/>
            <person name="Ovrebo C."/>
            <person name="Racz N."/>
            <person name="Riley R."/>
            <person name="Savchenko A."/>
            <person name="Shiryaev A."/>
            <person name="Soop K."/>
            <person name="Spirin V."/>
            <person name="Szebenyi C."/>
            <person name="Tomsovsky M."/>
            <person name="Tulloss R.E."/>
            <person name="Uehling J."/>
            <person name="Grigoriev I.V."/>
            <person name="Vagvolgyi C."/>
            <person name="Papp T."/>
            <person name="Martin F.M."/>
            <person name="Miettinen O."/>
            <person name="Hibbett D.S."/>
            <person name="Nagy L.G."/>
        </authorList>
    </citation>
    <scope>NUCLEOTIDE SEQUENCE [LARGE SCALE GENOMIC DNA]</scope>
    <source>
        <strain evidence="1 2">NL-1719</strain>
    </source>
</reference>
<proteinExistence type="predicted"/>
<gene>
    <name evidence="1" type="ORF">BDN72DRAFT_961234</name>
</gene>
<protein>
    <submittedName>
        <fullName evidence="1">Glycosyltransferase family 1 protein</fullName>
    </submittedName>
</protein>
<keyword evidence="2" id="KW-1185">Reference proteome</keyword>
<accession>A0ACD3AQD5</accession>
<sequence>MSGKPERKNTFPFHMQDVPDNAIVLPSEADLEADKAVWHADPLAGDANGNPSSKKQSTTTDLQCDPPNYAEYSLNGKGLQSSVQVVPDGRIAVSLNLKQDLPELPENYAKDVREFAVDQKKWRECPKLHIVIMIVGSRGDVQPYVALGKILQSEGHRVRIATHKTFDKFVGDAGLEFFDIGGNPQDLMSYMVKNPGLMPGMESLWNGDISRKREMLQEMIDGCWKACTTPLDPAGELWVVDAIISNPPAFAHVHCAEALGIPLQLSFTMPWSPTISFPHPLVNIRKSNAEPGLTNNLTYTAAELLTWQGTGDIINNLRTRVLGLPPLSIRSGPGIQDRLKVPYTYCMSPALVPKPSDWKNHIDVVGFYFLDLATSYQPPDDLAAFLSAGPPPIYIGFGSVVVDDPVALTNKIFEATEKAGVRALVSAGWGGLGGVEVPPHIFILGNIPHDWLFDQERVAAVVHHGGAGTTAIGLAKGRPTVVVPFFGDQGFWGDMIHRAGAGPAPIPQATLTADNLTDAIKYAISEKAKEAATDLAQRIAHEDGVRGGVDSFYKHLPLLNMRCDLDSSRLAVWWSTKHCLRLSAFAAQVLIDAKELKMQDLELHRTKEYHSKHKVSDPISGGASGIFWTITNYYSSIAQIFTAPAEGVINTTVAIPEGIMKIVTNLHEGFYNAPKLYGSEVREPRKVTDFKSGLREAGKGLFYGYYDAITGLVTEPAQGAQKEGFVGALKGSARSFVNVTVKPAAGMFGLLTLPVQGLWRELKAPVSKEFDRARLVARIAQGHSQVRRSTEAARSEIIKKFNGSKVGLEARRKKYEGAAQAFIAEALEEVKEQENRKTRVTKRENPHSSSHFEERKADLDAAADVVFDAETRLAERISLDDDY</sequence>
<name>A0ACD3AQD5_9AGAR</name>
<dbReference type="EMBL" id="ML208384">
    <property type="protein sequence ID" value="TFK67117.1"/>
    <property type="molecule type" value="Genomic_DNA"/>
</dbReference>
<organism evidence="1 2">
    <name type="scientific">Pluteus cervinus</name>
    <dbReference type="NCBI Taxonomy" id="181527"/>
    <lineage>
        <taxon>Eukaryota</taxon>
        <taxon>Fungi</taxon>
        <taxon>Dikarya</taxon>
        <taxon>Basidiomycota</taxon>
        <taxon>Agaricomycotina</taxon>
        <taxon>Agaricomycetes</taxon>
        <taxon>Agaricomycetidae</taxon>
        <taxon>Agaricales</taxon>
        <taxon>Pluteineae</taxon>
        <taxon>Pluteaceae</taxon>
        <taxon>Pluteus</taxon>
    </lineage>
</organism>